<sequence length="308" mass="34569">MPRMESTNLEVFLRAATPRLPWRSASMDCFQGGPSSVWQLDSEKNGDAVAVEYFALADLWEHYAESSAYGLPVPVRGLGGTVVTQHLVPYLSAVQIYTTSRPNSSLGVSRSTGSETDSWSNDSGAGERSSWDAASDDDDDDDSAFKDVVSSKHRGYLNFQYTEWDSPYDRVPLSQKVAELAQEYPCLMSLRSAELSPSSWMSVAWYPTYQIPAHRNHREISARFLTYHSISSVFQDNIHRSGSKCNGAKIAALSPFGLVTYRMEGDMWRWPGSTDPRRLSELHWAASSWLKQVGAHHPDFVFFTSHHR</sequence>
<dbReference type="Proteomes" id="UP001732700">
    <property type="component" value="Chromosome 6C"/>
</dbReference>
<reference evidence="1" key="2">
    <citation type="submission" date="2025-09" db="UniProtKB">
        <authorList>
            <consortium name="EnsemblPlants"/>
        </authorList>
    </citation>
    <scope>IDENTIFICATION</scope>
</reference>
<reference evidence="1" key="1">
    <citation type="submission" date="2021-05" db="EMBL/GenBank/DDBJ databases">
        <authorList>
            <person name="Scholz U."/>
            <person name="Mascher M."/>
            <person name="Fiebig A."/>
        </authorList>
    </citation>
    <scope>NUCLEOTIDE SEQUENCE [LARGE SCALE GENOMIC DNA]</scope>
</reference>
<name>A0ACD5ZAZ3_AVESA</name>
<keyword evidence="2" id="KW-1185">Reference proteome</keyword>
<evidence type="ECO:0000313" key="2">
    <source>
        <dbReference type="Proteomes" id="UP001732700"/>
    </source>
</evidence>
<proteinExistence type="predicted"/>
<protein>
    <submittedName>
        <fullName evidence="1">Uncharacterized protein</fullName>
    </submittedName>
</protein>
<dbReference type="EnsemblPlants" id="AVESA.00010b.r2.6CG1126040.1">
    <property type="protein sequence ID" value="AVESA.00010b.r2.6CG1126040.1.CDS"/>
    <property type="gene ID" value="AVESA.00010b.r2.6CG1126040"/>
</dbReference>
<organism evidence="1 2">
    <name type="scientific">Avena sativa</name>
    <name type="common">Oat</name>
    <dbReference type="NCBI Taxonomy" id="4498"/>
    <lineage>
        <taxon>Eukaryota</taxon>
        <taxon>Viridiplantae</taxon>
        <taxon>Streptophyta</taxon>
        <taxon>Embryophyta</taxon>
        <taxon>Tracheophyta</taxon>
        <taxon>Spermatophyta</taxon>
        <taxon>Magnoliopsida</taxon>
        <taxon>Liliopsida</taxon>
        <taxon>Poales</taxon>
        <taxon>Poaceae</taxon>
        <taxon>BOP clade</taxon>
        <taxon>Pooideae</taxon>
        <taxon>Poodae</taxon>
        <taxon>Poeae</taxon>
        <taxon>Poeae Chloroplast Group 1 (Aveneae type)</taxon>
        <taxon>Aveninae</taxon>
        <taxon>Avena</taxon>
    </lineage>
</organism>
<evidence type="ECO:0000313" key="1">
    <source>
        <dbReference type="EnsemblPlants" id="AVESA.00010b.r2.6CG1126040.1.CDS"/>
    </source>
</evidence>
<accession>A0ACD5ZAZ3</accession>